<proteinExistence type="predicted"/>
<sequence>MAPNFGATHPEQVERTKPCRKVFYYFAVCTIANKILMFKDSRIRVFSLLLPKIWPIDARGWPDRHAIRYDPNNSIPDPSIPDTTDAIKLQSSRTQEQSSHIPVKLTSSIWYKASMHQIVKLPNIGYRISENDTNDIRLFNRIIQKFQIIPDTGYFSHILCSAARPALRSRNLLLNPRYIFGHVYIDDILRRIALKRCIAIQRSRSNTAQLITSCDRIEKYQSASTVSITIIPVLESYLQFEFLYLLCNQITKNRNSVFDLYLTNYRYSSHPSLVGVKMTEIISAPSHNISCFINNVFKIGRTGP</sequence>
<accession>A0A195BML1</accession>
<organism evidence="1 2">
    <name type="scientific">Atta colombica</name>
    <dbReference type="NCBI Taxonomy" id="520822"/>
    <lineage>
        <taxon>Eukaryota</taxon>
        <taxon>Metazoa</taxon>
        <taxon>Ecdysozoa</taxon>
        <taxon>Arthropoda</taxon>
        <taxon>Hexapoda</taxon>
        <taxon>Insecta</taxon>
        <taxon>Pterygota</taxon>
        <taxon>Neoptera</taxon>
        <taxon>Endopterygota</taxon>
        <taxon>Hymenoptera</taxon>
        <taxon>Apocrita</taxon>
        <taxon>Aculeata</taxon>
        <taxon>Formicoidea</taxon>
        <taxon>Formicidae</taxon>
        <taxon>Myrmicinae</taxon>
        <taxon>Atta</taxon>
    </lineage>
</organism>
<name>A0A195BML1_9HYME</name>
<protein>
    <submittedName>
        <fullName evidence="1">Uncharacterized protein</fullName>
    </submittedName>
</protein>
<dbReference type="Proteomes" id="UP000078540">
    <property type="component" value="Unassembled WGS sequence"/>
</dbReference>
<reference evidence="1 2" key="1">
    <citation type="submission" date="2015-09" db="EMBL/GenBank/DDBJ databases">
        <title>Atta colombica WGS genome.</title>
        <authorList>
            <person name="Nygaard S."/>
            <person name="Hu H."/>
            <person name="Boomsma J."/>
            <person name="Zhang G."/>
        </authorList>
    </citation>
    <scope>NUCLEOTIDE SEQUENCE [LARGE SCALE GENOMIC DNA]</scope>
    <source>
        <strain evidence="1">Treedump-2</strain>
        <tissue evidence="1">Whole body</tissue>
    </source>
</reference>
<keyword evidence="2" id="KW-1185">Reference proteome</keyword>
<evidence type="ECO:0000313" key="2">
    <source>
        <dbReference type="Proteomes" id="UP000078540"/>
    </source>
</evidence>
<gene>
    <name evidence="1" type="ORF">ALC53_04088</name>
</gene>
<dbReference type="EMBL" id="KQ976441">
    <property type="protein sequence ID" value="KYM86388.1"/>
    <property type="molecule type" value="Genomic_DNA"/>
</dbReference>
<evidence type="ECO:0000313" key="1">
    <source>
        <dbReference type="EMBL" id="KYM86388.1"/>
    </source>
</evidence>
<dbReference type="AlphaFoldDB" id="A0A195BML1"/>